<reference evidence="1" key="1">
    <citation type="submission" date="2020-06" db="EMBL/GenBank/DDBJ databases">
        <title>Draft genome of Bugula neritina, a colonial animal packing powerful symbionts and potential medicines.</title>
        <authorList>
            <person name="Rayko M."/>
        </authorList>
    </citation>
    <scope>NUCLEOTIDE SEQUENCE [LARGE SCALE GENOMIC DNA]</scope>
    <source>
        <strain evidence="1">Kwan_BN1</strain>
    </source>
</reference>
<gene>
    <name evidence="1" type="ORF">EB796_021214</name>
</gene>
<comment type="caution">
    <text evidence="1">The sequence shown here is derived from an EMBL/GenBank/DDBJ whole genome shotgun (WGS) entry which is preliminary data.</text>
</comment>
<accession>A0A7J7J3R5</accession>
<dbReference type="Proteomes" id="UP000593567">
    <property type="component" value="Unassembled WGS sequence"/>
</dbReference>
<evidence type="ECO:0000313" key="1">
    <source>
        <dbReference type="EMBL" id="KAF6020487.1"/>
    </source>
</evidence>
<name>A0A7J7J3R5_BUGNE</name>
<sequence length="76" mass="8683">MNIRCIAFYKNKNRNSLYIMKADKKDEILSKKIQGIKSKYSNHIFIMKSKELVPPGQLESIKAGNLSISTHNMAVI</sequence>
<proteinExistence type="predicted"/>
<keyword evidence="2" id="KW-1185">Reference proteome</keyword>
<organism evidence="1 2">
    <name type="scientific">Bugula neritina</name>
    <name type="common">Brown bryozoan</name>
    <name type="synonym">Sertularia neritina</name>
    <dbReference type="NCBI Taxonomy" id="10212"/>
    <lineage>
        <taxon>Eukaryota</taxon>
        <taxon>Metazoa</taxon>
        <taxon>Spiralia</taxon>
        <taxon>Lophotrochozoa</taxon>
        <taxon>Bryozoa</taxon>
        <taxon>Gymnolaemata</taxon>
        <taxon>Cheilostomatida</taxon>
        <taxon>Flustrina</taxon>
        <taxon>Buguloidea</taxon>
        <taxon>Bugulidae</taxon>
        <taxon>Bugula</taxon>
    </lineage>
</organism>
<dbReference type="EMBL" id="VXIV02003168">
    <property type="protein sequence ID" value="KAF6020487.1"/>
    <property type="molecule type" value="Genomic_DNA"/>
</dbReference>
<protein>
    <submittedName>
        <fullName evidence="1">Uncharacterized protein</fullName>
    </submittedName>
</protein>
<evidence type="ECO:0000313" key="2">
    <source>
        <dbReference type="Proteomes" id="UP000593567"/>
    </source>
</evidence>
<dbReference type="AlphaFoldDB" id="A0A7J7J3R5"/>